<comment type="caution">
    <text evidence="1">The sequence shown here is derived from an EMBL/GenBank/DDBJ whole genome shotgun (WGS) entry which is preliminary data.</text>
</comment>
<organism evidence="1 2">
    <name type="scientific">Paraburkholderia franconis</name>
    <dbReference type="NCBI Taxonomy" id="2654983"/>
    <lineage>
        <taxon>Bacteria</taxon>
        <taxon>Pseudomonadati</taxon>
        <taxon>Pseudomonadota</taxon>
        <taxon>Betaproteobacteria</taxon>
        <taxon>Burkholderiales</taxon>
        <taxon>Burkholderiaceae</taxon>
        <taxon>Paraburkholderia</taxon>
    </lineage>
</organism>
<proteinExistence type="predicted"/>
<gene>
    <name evidence="1" type="ORF">GCT13_08295</name>
</gene>
<reference evidence="1 2" key="1">
    <citation type="submission" date="2019-10" db="EMBL/GenBank/DDBJ databases">
        <title>Paraburkholderia sp. isolated from nodules of Mimosa pudica from Brazilian Atlantic Forest soils.</title>
        <authorList>
            <person name="Paulitsch F."/>
            <person name="Hungria M."/>
            <person name="Dall'Agnol R."/>
        </authorList>
    </citation>
    <scope>NUCLEOTIDE SEQUENCE [LARGE SCALE GENOMIC DNA]</scope>
    <source>
        <strain evidence="1 2">CNPSo 3157</strain>
    </source>
</reference>
<evidence type="ECO:0000313" key="2">
    <source>
        <dbReference type="Proteomes" id="UP000484381"/>
    </source>
</evidence>
<dbReference type="RefSeq" id="WP_152756826.1">
    <property type="nucleotide sequence ID" value="NZ_WHNP01000006.1"/>
</dbReference>
<evidence type="ECO:0000313" key="1">
    <source>
        <dbReference type="EMBL" id="MPW16930.1"/>
    </source>
</evidence>
<dbReference type="AlphaFoldDB" id="A0A7X1N7Y6"/>
<keyword evidence="2" id="KW-1185">Reference proteome</keyword>
<name>A0A7X1N7Y6_9BURK</name>
<evidence type="ECO:0008006" key="3">
    <source>
        <dbReference type="Google" id="ProtNLM"/>
    </source>
</evidence>
<dbReference type="Proteomes" id="UP000484381">
    <property type="component" value="Unassembled WGS sequence"/>
</dbReference>
<dbReference type="EMBL" id="WHNP01000006">
    <property type="protein sequence ID" value="MPW16930.1"/>
    <property type="molecule type" value="Genomic_DNA"/>
</dbReference>
<accession>A0A7X1N7Y6</accession>
<sequence length="155" mass="18113">MKLAEYLIARIARRVPDVVIGSVFNPYLFRWWVIPRNGFFNVYLHRFMRSDDDCALHDHPWTNLSILLRGTYTEHTIDAGGINVRTERRAGQWKLRVFGSFAHRIELTHGECWTLFITGPRYRHWGFHCPTAGWVHWQRFTAADNPGEIGKGCDA</sequence>
<protein>
    <recommendedName>
        <fullName evidence="3">Cupin</fullName>
    </recommendedName>
</protein>